<evidence type="ECO:0000313" key="10">
    <source>
        <dbReference type="EMBL" id="ORD98797.1"/>
    </source>
</evidence>
<feature type="transmembrane region" description="Helical" evidence="9">
    <location>
        <begin position="109"/>
        <end position="129"/>
    </location>
</feature>
<evidence type="ECO:0000256" key="6">
    <source>
        <dbReference type="ARBA" id="ARBA00022840"/>
    </source>
</evidence>
<comment type="subcellular location">
    <subcellularLocation>
        <location evidence="1 9">Membrane</location>
        <topology evidence="1 9">Multi-pass membrane protein</topology>
    </subcellularLocation>
</comment>
<evidence type="ECO:0000256" key="2">
    <source>
        <dbReference type="ARBA" id="ARBA00007127"/>
    </source>
</evidence>
<dbReference type="GO" id="GO:0005524">
    <property type="term" value="F:ATP binding"/>
    <property type="evidence" value="ECO:0007669"/>
    <property type="project" value="UniProtKB-KW"/>
</dbReference>
<dbReference type="PANTHER" id="PTHR31187:SF1">
    <property type="entry name" value="ADP,ATP CARRIER PROTEIN 1"/>
    <property type="match status" value="1"/>
</dbReference>
<evidence type="ECO:0000256" key="5">
    <source>
        <dbReference type="ARBA" id="ARBA00022741"/>
    </source>
</evidence>
<comment type="similarity">
    <text evidence="2 9">Belongs to the ADP/ATP translocase tlc family.</text>
</comment>
<dbReference type="VEuPathDB" id="MicrosporidiaDB:A0H76_2975"/>
<keyword evidence="8 9" id="KW-0472">Membrane</keyword>
<evidence type="ECO:0000256" key="4">
    <source>
        <dbReference type="ARBA" id="ARBA00022692"/>
    </source>
</evidence>
<sequence length="217" mass="25406">MNNHNEGENIQNLRHEDEIEEEANSRTGLLRNVRVASNEWTRFLLFGSMFFIIGFIYSFMRILKDMFVMERQDPNCFNFIKICYILPLSFGVVVLINYLLQSKTISKIFTIFLVVFAVLFILFGSILPFEKDILDLTYLKKTYGKSNNVIKYFMYTLAEPMATLIYISAELWGSIMLSYLYLSYLNESCTFRQHSRFIPPLFILINFALFTSALVTS</sequence>
<evidence type="ECO:0000256" key="8">
    <source>
        <dbReference type="ARBA" id="ARBA00023136"/>
    </source>
</evidence>
<dbReference type="InterPro" id="IPR004667">
    <property type="entry name" value="ADP_ATP_car_bac_type"/>
</dbReference>
<feature type="transmembrane region" description="Helical" evidence="9">
    <location>
        <begin position="40"/>
        <end position="59"/>
    </location>
</feature>
<keyword evidence="6 9" id="KW-0067">ATP-binding</keyword>
<dbReference type="GO" id="GO:0005471">
    <property type="term" value="F:ATP:ADP antiporter activity"/>
    <property type="evidence" value="ECO:0007669"/>
    <property type="project" value="InterPro"/>
</dbReference>
<feature type="transmembrane region" description="Helical" evidence="9">
    <location>
        <begin position="197"/>
        <end position="215"/>
    </location>
</feature>
<name>A0A1X0QG95_9MICR</name>
<dbReference type="EMBL" id="LTAI01000441">
    <property type="protein sequence ID" value="ORD98797.1"/>
    <property type="molecule type" value="Genomic_DNA"/>
</dbReference>
<organism evidence="10 11">
    <name type="scientific">Hepatospora eriocheir</name>
    <dbReference type="NCBI Taxonomy" id="1081669"/>
    <lineage>
        <taxon>Eukaryota</taxon>
        <taxon>Fungi</taxon>
        <taxon>Fungi incertae sedis</taxon>
        <taxon>Microsporidia</taxon>
        <taxon>Hepatosporidae</taxon>
        <taxon>Hepatospora</taxon>
    </lineage>
</organism>
<dbReference type="PANTHER" id="PTHR31187">
    <property type="match status" value="1"/>
</dbReference>
<accession>A0A1X0QG95</accession>
<dbReference type="Proteomes" id="UP000192501">
    <property type="component" value="Unassembled WGS sequence"/>
</dbReference>
<gene>
    <name evidence="10" type="ORF">A0H76_2975</name>
</gene>
<evidence type="ECO:0000256" key="1">
    <source>
        <dbReference type="ARBA" id="ARBA00004141"/>
    </source>
</evidence>
<dbReference type="GO" id="GO:0016020">
    <property type="term" value="C:membrane"/>
    <property type="evidence" value="ECO:0007669"/>
    <property type="project" value="UniProtKB-SubCell"/>
</dbReference>
<evidence type="ECO:0000256" key="7">
    <source>
        <dbReference type="ARBA" id="ARBA00022989"/>
    </source>
</evidence>
<dbReference type="AlphaFoldDB" id="A0A1X0QG95"/>
<keyword evidence="5 9" id="KW-0547">Nucleotide-binding</keyword>
<keyword evidence="3 9" id="KW-0813">Transport</keyword>
<dbReference type="VEuPathDB" id="MicrosporidiaDB:HERIO_2708"/>
<protein>
    <recommendedName>
        <fullName evidence="9">ADP,ATP carrier protein</fullName>
    </recommendedName>
</protein>
<feature type="transmembrane region" description="Helical" evidence="9">
    <location>
        <begin position="164"/>
        <end position="185"/>
    </location>
</feature>
<evidence type="ECO:0000256" key="9">
    <source>
        <dbReference type="RuleBase" id="RU363121"/>
    </source>
</evidence>
<keyword evidence="7 9" id="KW-1133">Transmembrane helix</keyword>
<comment type="caution">
    <text evidence="9">Lacks conserved residue(s) required for the propagation of feature annotation.</text>
</comment>
<feature type="non-terminal residue" evidence="10">
    <location>
        <position position="217"/>
    </location>
</feature>
<evidence type="ECO:0000256" key="3">
    <source>
        <dbReference type="ARBA" id="ARBA00022448"/>
    </source>
</evidence>
<feature type="transmembrane region" description="Helical" evidence="9">
    <location>
        <begin position="79"/>
        <end position="100"/>
    </location>
</feature>
<keyword evidence="4 9" id="KW-0812">Transmembrane</keyword>
<dbReference type="Pfam" id="PF03219">
    <property type="entry name" value="TLC"/>
    <property type="match status" value="1"/>
</dbReference>
<evidence type="ECO:0000313" key="11">
    <source>
        <dbReference type="Proteomes" id="UP000192501"/>
    </source>
</evidence>
<comment type="caution">
    <text evidence="10">The sequence shown here is derived from an EMBL/GenBank/DDBJ whole genome shotgun (WGS) entry which is preliminary data.</text>
</comment>
<proteinExistence type="inferred from homology"/>
<reference evidence="10 11" key="1">
    <citation type="journal article" date="2017" name="Environ. Microbiol.">
        <title>Decay of the glycolytic pathway and adaptation to intranuclear parasitism within Enterocytozoonidae microsporidia.</title>
        <authorList>
            <person name="Wiredu Boakye D."/>
            <person name="Jaroenlak P."/>
            <person name="Prachumwat A."/>
            <person name="Williams T.A."/>
            <person name="Bateman K.S."/>
            <person name="Itsathitphaisarn O."/>
            <person name="Sritunyalucksana K."/>
            <person name="Paszkiewicz K.H."/>
            <person name="Moore K.A."/>
            <person name="Stentiford G.D."/>
            <person name="Williams B.A."/>
        </authorList>
    </citation>
    <scope>NUCLEOTIDE SEQUENCE [LARGE SCALE GENOMIC DNA]</scope>
    <source>
        <strain evidence="11">canceri</strain>
    </source>
</reference>